<dbReference type="EMBL" id="CM046114">
    <property type="protein sequence ID" value="KAI8420445.1"/>
    <property type="molecule type" value="Genomic_DNA"/>
</dbReference>
<protein>
    <submittedName>
        <fullName evidence="1">Uncharacterized protein</fullName>
    </submittedName>
</protein>
<evidence type="ECO:0000313" key="1">
    <source>
        <dbReference type="EMBL" id="KAI8420445.1"/>
    </source>
</evidence>
<accession>A0ACC0J8L3</accession>
<reference evidence="1 2" key="1">
    <citation type="journal article" date="2022" name="Genome Biol. Evol.">
        <title>The Spruce Budworm Genome: Reconstructing the Evolutionary History of Antifreeze Proteins.</title>
        <authorList>
            <person name="Beliveau C."/>
            <person name="Gagne P."/>
            <person name="Picq S."/>
            <person name="Vernygora O."/>
            <person name="Keeling C.I."/>
            <person name="Pinkney K."/>
            <person name="Doucet D."/>
            <person name="Wen F."/>
            <person name="Johnston J.S."/>
            <person name="Maaroufi H."/>
            <person name="Boyle B."/>
            <person name="Laroche J."/>
            <person name="Dewar K."/>
            <person name="Juretic N."/>
            <person name="Blackburn G."/>
            <person name="Nisole A."/>
            <person name="Brunet B."/>
            <person name="Brandao M."/>
            <person name="Lumley L."/>
            <person name="Duan J."/>
            <person name="Quan G."/>
            <person name="Lucarotti C.J."/>
            <person name="Roe A.D."/>
            <person name="Sperling F.A.H."/>
            <person name="Levesque R.C."/>
            <person name="Cusson M."/>
        </authorList>
    </citation>
    <scope>NUCLEOTIDE SEQUENCE [LARGE SCALE GENOMIC DNA]</scope>
    <source>
        <strain evidence="1">Glfc:IPQL:Cfum</strain>
    </source>
</reference>
<name>A0ACC0J8L3_CHOFU</name>
<evidence type="ECO:0000313" key="2">
    <source>
        <dbReference type="Proteomes" id="UP001064048"/>
    </source>
</evidence>
<proteinExistence type="predicted"/>
<sequence>MQKNKEDLPRLIDASLEFLRPDLLLRRLRASQPLCNKTAPMTKNNRPVTEAMTNNDDALQAQIIYIAENGTCLKTRVFDQCVLPVMIYGAETWSLTVGLLERLRVTQRAMLVNYFSRRRGRRRRRRARWCWWGKRTAAVLEADHIDAFRASLYCQLRAALPPAACAHVRALLQRAMGNDSFTDYGFHDKHNCDEDDQDLAGTLVVVSNNDDGGLPPLLSANDLNNPQSNVAIHGDTEDDDSQCASGITGANEQADRLMVSDYRRPWTPATPEESQVRCRPLRELWTLESKHVVARKSEIIHQSKKTFCIKRSFAAGRAAALANKKAMIDFDWPFIMKPHLVRPFTTGLMSLNVVALISPMICVRDGLLRRRLKITSVLYDGNCSVVGVSAVSVGTSAVGMMVAFATNQQRCAGGQEKDCIKFECDPIVLWYRCAPLGPKSTAVPLVFICPTIATIRERERETYCAHAEENNKRNQSWRDASLVALLRVALAAGAAAAERVLLAQAVPESAR</sequence>
<keyword evidence="2" id="KW-1185">Reference proteome</keyword>
<gene>
    <name evidence="1" type="ORF">MSG28_008935</name>
</gene>
<organism evidence="1 2">
    <name type="scientific">Choristoneura fumiferana</name>
    <name type="common">Spruce budworm moth</name>
    <name type="synonym">Archips fumiferana</name>
    <dbReference type="NCBI Taxonomy" id="7141"/>
    <lineage>
        <taxon>Eukaryota</taxon>
        <taxon>Metazoa</taxon>
        <taxon>Ecdysozoa</taxon>
        <taxon>Arthropoda</taxon>
        <taxon>Hexapoda</taxon>
        <taxon>Insecta</taxon>
        <taxon>Pterygota</taxon>
        <taxon>Neoptera</taxon>
        <taxon>Endopterygota</taxon>
        <taxon>Lepidoptera</taxon>
        <taxon>Glossata</taxon>
        <taxon>Ditrysia</taxon>
        <taxon>Tortricoidea</taxon>
        <taxon>Tortricidae</taxon>
        <taxon>Tortricinae</taxon>
        <taxon>Choristoneura</taxon>
    </lineage>
</organism>
<dbReference type="Proteomes" id="UP001064048">
    <property type="component" value="Chromosome 14"/>
</dbReference>
<comment type="caution">
    <text evidence="1">The sequence shown here is derived from an EMBL/GenBank/DDBJ whole genome shotgun (WGS) entry which is preliminary data.</text>
</comment>